<protein>
    <submittedName>
        <fullName evidence="1">10518_t:CDS:1</fullName>
    </submittedName>
</protein>
<dbReference type="EMBL" id="CAJVPM010048449">
    <property type="protein sequence ID" value="CAG8723144.1"/>
    <property type="molecule type" value="Genomic_DNA"/>
</dbReference>
<proteinExistence type="predicted"/>
<accession>A0ACA9PUE3</accession>
<keyword evidence="2" id="KW-1185">Reference proteome</keyword>
<sequence>SSDRRPSRRHQHSDSIGEDKFRNGPQVTILKRPQSATDFEHDYQLTSAVAADYSKERRRSDASISKRKCSQRRKDIKSISGILQVIEPSFNNYQLPDSSNKESD</sequence>
<feature type="non-terminal residue" evidence="1">
    <location>
        <position position="104"/>
    </location>
</feature>
<organism evidence="1 2">
    <name type="scientific">Scutellospora calospora</name>
    <dbReference type="NCBI Taxonomy" id="85575"/>
    <lineage>
        <taxon>Eukaryota</taxon>
        <taxon>Fungi</taxon>
        <taxon>Fungi incertae sedis</taxon>
        <taxon>Mucoromycota</taxon>
        <taxon>Glomeromycotina</taxon>
        <taxon>Glomeromycetes</taxon>
        <taxon>Diversisporales</taxon>
        <taxon>Gigasporaceae</taxon>
        <taxon>Scutellospora</taxon>
    </lineage>
</organism>
<evidence type="ECO:0000313" key="1">
    <source>
        <dbReference type="EMBL" id="CAG8723144.1"/>
    </source>
</evidence>
<comment type="caution">
    <text evidence="1">The sequence shown here is derived from an EMBL/GenBank/DDBJ whole genome shotgun (WGS) entry which is preliminary data.</text>
</comment>
<reference evidence="1" key="1">
    <citation type="submission" date="2021-06" db="EMBL/GenBank/DDBJ databases">
        <authorList>
            <person name="Kallberg Y."/>
            <person name="Tangrot J."/>
            <person name="Rosling A."/>
        </authorList>
    </citation>
    <scope>NUCLEOTIDE SEQUENCE</scope>
    <source>
        <strain evidence="1">AU212A</strain>
    </source>
</reference>
<feature type="non-terminal residue" evidence="1">
    <location>
        <position position="1"/>
    </location>
</feature>
<dbReference type="Proteomes" id="UP000789860">
    <property type="component" value="Unassembled WGS sequence"/>
</dbReference>
<evidence type="ECO:0000313" key="2">
    <source>
        <dbReference type="Proteomes" id="UP000789860"/>
    </source>
</evidence>
<gene>
    <name evidence="1" type="ORF">SCALOS_LOCUS11339</name>
</gene>
<name>A0ACA9PUE3_9GLOM</name>